<organism evidence="2 3">
    <name type="scientific">Tanacetum coccineum</name>
    <dbReference type="NCBI Taxonomy" id="301880"/>
    <lineage>
        <taxon>Eukaryota</taxon>
        <taxon>Viridiplantae</taxon>
        <taxon>Streptophyta</taxon>
        <taxon>Embryophyta</taxon>
        <taxon>Tracheophyta</taxon>
        <taxon>Spermatophyta</taxon>
        <taxon>Magnoliopsida</taxon>
        <taxon>eudicotyledons</taxon>
        <taxon>Gunneridae</taxon>
        <taxon>Pentapetalae</taxon>
        <taxon>asterids</taxon>
        <taxon>campanulids</taxon>
        <taxon>Asterales</taxon>
        <taxon>Asteraceae</taxon>
        <taxon>Asteroideae</taxon>
        <taxon>Anthemideae</taxon>
        <taxon>Anthemidinae</taxon>
        <taxon>Tanacetum</taxon>
    </lineage>
</organism>
<keyword evidence="1" id="KW-0472">Membrane</keyword>
<gene>
    <name evidence="2" type="ORF">Tco_0990168</name>
</gene>
<dbReference type="EMBL" id="BQNB010016730">
    <property type="protein sequence ID" value="GJT55114.1"/>
    <property type="molecule type" value="Genomic_DNA"/>
</dbReference>
<sequence>MRFSIYTTQVMHLSAVAAFIFILKVIELCAEYERENGWKPRRYIELCEKLLTKSQTERYLGMTNAVFMAAKLKFKGVSGSKGAFGLLFGITMGMSFGITWNDNGNEIGKEAH</sequence>
<keyword evidence="1" id="KW-0812">Transmembrane</keyword>
<accession>A0ABQ5EVX3</accession>
<evidence type="ECO:0000256" key="1">
    <source>
        <dbReference type="SAM" id="Phobius"/>
    </source>
</evidence>
<evidence type="ECO:0000313" key="2">
    <source>
        <dbReference type="EMBL" id="GJT55114.1"/>
    </source>
</evidence>
<keyword evidence="3" id="KW-1185">Reference proteome</keyword>
<comment type="caution">
    <text evidence="2">The sequence shown here is derived from an EMBL/GenBank/DDBJ whole genome shotgun (WGS) entry which is preliminary data.</text>
</comment>
<evidence type="ECO:0000313" key="3">
    <source>
        <dbReference type="Proteomes" id="UP001151760"/>
    </source>
</evidence>
<dbReference type="Proteomes" id="UP001151760">
    <property type="component" value="Unassembled WGS sequence"/>
</dbReference>
<reference evidence="2" key="2">
    <citation type="submission" date="2022-01" db="EMBL/GenBank/DDBJ databases">
        <authorList>
            <person name="Yamashiro T."/>
            <person name="Shiraishi A."/>
            <person name="Satake H."/>
            <person name="Nakayama K."/>
        </authorList>
    </citation>
    <scope>NUCLEOTIDE SEQUENCE</scope>
</reference>
<feature type="transmembrane region" description="Helical" evidence="1">
    <location>
        <begin position="12"/>
        <end position="32"/>
    </location>
</feature>
<name>A0ABQ5EVX3_9ASTR</name>
<keyword evidence="1" id="KW-1133">Transmembrane helix</keyword>
<feature type="transmembrane region" description="Helical" evidence="1">
    <location>
        <begin position="82"/>
        <end position="100"/>
    </location>
</feature>
<reference evidence="2" key="1">
    <citation type="journal article" date="2022" name="Int. J. Mol. Sci.">
        <title>Draft Genome of Tanacetum Coccineum: Genomic Comparison of Closely Related Tanacetum-Family Plants.</title>
        <authorList>
            <person name="Yamashiro T."/>
            <person name="Shiraishi A."/>
            <person name="Nakayama K."/>
            <person name="Satake H."/>
        </authorList>
    </citation>
    <scope>NUCLEOTIDE SEQUENCE</scope>
</reference>
<protein>
    <submittedName>
        <fullName evidence="2">Uncharacterized protein</fullName>
    </submittedName>
</protein>
<proteinExistence type="predicted"/>